<dbReference type="GO" id="GO:0006289">
    <property type="term" value="P:nucleotide-excision repair"/>
    <property type="evidence" value="ECO:0007669"/>
    <property type="project" value="InterPro"/>
</dbReference>
<dbReference type="Gene3D" id="3.90.260.10">
    <property type="entry name" value="Transglutaminase-like"/>
    <property type="match status" value="1"/>
</dbReference>
<dbReference type="InterPro" id="IPR004583">
    <property type="entry name" value="DNA_repair_Rad4"/>
</dbReference>
<sequence length="236" mass="25817">MSSPWLEGANEENLGKEITMAAGKESLADFSRESVDKVARRVNGRGSSGTKGNGKQVVVDARITWNELDGGKFKDSLRNNDDETDDIDWEDGSYSILDSVSNHHLGDDGTTAVTVEFSESLDSAKRKPVRRATSEEKELAELVHKVHLLCLLARGRIIDSACDDPLIQASLLSLLPSHLLKTSGVPKLSANALSPLVSWFHNNFHVRSCVSEKRSFQKALAFALETREGNPEEVAS</sequence>
<proteinExistence type="predicted"/>
<comment type="caution">
    <text evidence="1">The sequence shown here is derived from an EMBL/GenBank/DDBJ whole genome shotgun (WGS) entry which is preliminary data.</text>
</comment>
<dbReference type="GO" id="GO:0000111">
    <property type="term" value="C:nucleotide-excision repair factor 2 complex"/>
    <property type="evidence" value="ECO:0007669"/>
    <property type="project" value="TreeGrafter"/>
</dbReference>
<dbReference type="GO" id="GO:0003697">
    <property type="term" value="F:single-stranded DNA binding"/>
    <property type="evidence" value="ECO:0007669"/>
    <property type="project" value="TreeGrafter"/>
</dbReference>
<dbReference type="InterPro" id="IPR038765">
    <property type="entry name" value="Papain-like_cys_pep_sf"/>
</dbReference>
<evidence type="ECO:0000313" key="1">
    <source>
        <dbReference type="EMBL" id="KAF2295451.1"/>
    </source>
</evidence>
<dbReference type="GO" id="GO:0071942">
    <property type="term" value="C:XPC complex"/>
    <property type="evidence" value="ECO:0007669"/>
    <property type="project" value="TreeGrafter"/>
</dbReference>
<protein>
    <submittedName>
        <fullName evidence="1">Uncharacterized protein</fullName>
    </submittedName>
</protein>
<dbReference type="GO" id="GO:0003684">
    <property type="term" value="F:damaged DNA binding"/>
    <property type="evidence" value="ECO:0007669"/>
    <property type="project" value="InterPro"/>
</dbReference>
<organism evidence="1 2">
    <name type="scientific">Hevea brasiliensis</name>
    <name type="common">Para rubber tree</name>
    <name type="synonym">Siphonia brasiliensis</name>
    <dbReference type="NCBI Taxonomy" id="3981"/>
    <lineage>
        <taxon>Eukaryota</taxon>
        <taxon>Viridiplantae</taxon>
        <taxon>Streptophyta</taxon>
        <taxon>Embryophyta</taxon>
        <taxon>Tracheophyta</taxon>
        <taxon>Spermatophyta</taxon>
        <taxon>Magnoliopsida</taxon>
        <taxon>eudicotyledons</taxon>
        <taxon>Gunneridae</taxon>
        <taxon>Pentapetalae</taxon>
        <taxon>rosids</taxon>
        <taxon>fabids</taxon>
        <taxon>Malpighiales</taxon>
        <taxon>Euphorbiaceae</taxon>
        <taxon>Crotonoideae</taxon>
        <taxon>Micrandreae</taxon>
        <taxon>Hevea</taxon>
    </lineage>
</organism>
<dbReference type="GO" id="GO:0005737">
    <property type="term" value="C:cytoplasm"/>
    <property type="evidence" value="ECO:0007669"/>
    <property type="project" value="TreeGrafter"/>
</dbReference>
<dbReference type="PANTHER" id="PTHR12135:SF0">
    <property type="entry name" value="DNA REPAIR PROTEIN COMPLEMENTING XP-C CELLS"/>
    <property type="match status" value="1"/>
</dbReference>
<gene>
    <name evidence="1" type="ORF">GH714_032958</name>
</gene>
<dbReference type="AlphaFoldDB" id="A0A6A6L2B4"/>
<dbReference type="EMBL" id="JAAGAX010000013">
    <property type="protein sequence ID" value="KAF2295451.1"/>
    <property type="molecule type" value="Genomic_DNA"/>
</dbReference>
<evidence type="ECO:0000313" key="2">
    <source>
        <dbReference type="Proteomes" id="UP000467840"/>
    </source>
</evidence>
<name>A0A6A6L2B4_HEVBR</name>
<reference evidence="1 2" key="1">
    <citation type="journal article" date="2020" name="Mol. Plant">
        <title>The Chromosome-Based Rubber Tree Genome Provides New Insights into Spurge Genome Evolution and Rubber Biosynthesis.</title>
        <authorList>
            <person name="Liu J."/>
            <person name="Shi C."/>
            <person name="Shi C.C."/>
            <person name="Li W."/>
            <person name="Zhang Q.J."/>
            <person name="Zhang Y."/>
            <person name="Li K."/>
            <person name="Lu H.F."/>
            <person name="Shi C."/>
            <person name="Zhu S.T."/>
            <person name="Xiao Z.Y."/>
            <person name="Nan H."/>
            <person name="Yue Y."/>
            <person name="Zhu X.G."/>
            <person name="Wu Y."/>
            <person name="Hong X.N."/>
            <person name="Fan G.Y."/>
            <person name="Tong Y."/>
            <person name="Zhang D."/>
            <person name="Mao C.L."/>
            <person name="Liu Y.L."/>
            <person name="Hao S.J."/>
            <person name="Liu W.Q."/>
            <person name="Lv M.Q."/>
            <person name="Zhang H.B."/>
            <person name="Liu Y."/>
            <person name="Hu-Tang G.R."/>
            <person name="Wang J.P."/>
            <person name="Wang J.H."/>
            <person name="Sun Y.H."/>
            <person name="Ni S.B."/>
            <person name="Chen W.B."/>
            <person name="Zhang X.C."/>
            <person name="Jiao Y.N."/>
            <person name="Eichler E.E."/>
            <person name="Li G.H."/>
            <person name="Liu X."/>
            <person name="Gao L.Z."/>
        </authorList>
    </citation>
    <scope>NUCLEOTIDE SEQUENCE [LARGE SCALE GENOMIC DNA]</scope>
    <source>
        <strain evidence="2">cv. GT1</strain>
        <tissue evidence="1">Leaf</tissue>
    </source>
</reference>
<accession>A0A6A6L2B4</accession>
<dbReference type="GO" id="GO:0006298">
    <property type="term" value="P:mismatch repair"/>
    <property type="evidence" value="ECO:0007669"/>
    <property type="project" value="TreeGrafter"/>
</dbReference>
<dbReference type="SUPFAM" id="SSF54001">
    <property type="entry name" value="Cysteine proteinases"/>
    <property type="match status" value="1"/>
</dbReference>
<dbReference type="PANTHER" id="PTHR12135">
    <property type="entry name" value="DNA REPAIR PROTEIN XP-C / RAD4"/>
    <property type="match status" value="1"/>
</dbReference>
<dbReference type="Proteomes" id="UP000467840">
    <property type="component" value="Chromosome 7"/>
</dbReference>
<dbReference type="InterPro" id="IPR036985">
    <property type="entry name" value="Transglutaminase-like_sf"/>
</dbReference>
<keyword evidence="2" id="KW-1185">Reference proteome</keyword>